<evidence type="ECO:0000313" key="1">
    <source>
        <dbReference type="EMBL" id="JAP95952.1"/>
    </source>
</evidence>
<dbReference type="EMBL" id="GDID01000654">
    <property type="protein sequence ID" value="JAP95952.1"/>
    <property type="molecule type" value="Transcribed_RNA"/>
</dbReference>
<name>A0A146KGY8_9EUKA</name>
<organism evidence="1">
    <name type="scientific">Trepomonas sp. PC1</name>
    <dbReference type="NCBI Taxonomy" id="1076344"/>
    <lineage>
        <taxon>Eukaryota</taxon>
        <taxon>Metamonada</taxon>
        <taxon>Diplomonadida</taxon>
        <taxon>Hexamitidae</taxon>
        <taxon>Hexamitinae</taxon>
        <taxon>Trepomonas</taxon>
    </lineage>
</organism>
<dbReference type="AlphaFoldDB" id="A0A146KGY8"/>
<protein>
    <submittedName>
        <fullName evidence="1">Uncharacterized protein</fullName>
    </submittedName>
</protein>
<accession>A0A146KGY8</accession>
<feature type="non-terminal residue" evidence="1">
    <location>
        <position position="1"/>
    </location>
</feature>
<gene>
    <name evidence="1" type="ORF">TPC1_10873</name>
</gene>
<reference evidence="1" key="1">
    <citation type="submission" date="2015-07" db="EMBL/GenBank/DDBJ databases">
        <title>Adaptation to a free-living lifestyle via gene acquisitions in the diplomonad Trepomonas sp. PC1.</title>
        <authorList>
            <person name="Xu F."/>
            <person name="Jerlstrom-Hultqvist J."/>
            <person name="Kolisko M."/>
            <person name="Simpson A.G.B."/>
            <person name="Roger A.J."/>
            <person name="Svard S.G."/>
            <person name="Andersson J.O."/>
        </authorList>
    </citation>
    <scope>NUCLEOTIDE SEQUENCE</scope>
    <source>
        <strain evidence="1">PC1</strain>
    </source>
</reference>
<proteinExistence type="predicted"/>
<sequence>AQTFLWMQSHPAKEFVHIEQSIDREPQFQYFDMDGSKINCYMNKSTNSGPKLPKLQFAQTEEDKNDLIQNVIEELAIDVNEPKLKFSLLKNDFMLSQILQQDPKFLEFQLQVLNQNGKPLSKQEIQTYIALGQLKAGSFQKQKTQLFPADQPTKLDLKALERKRKELQVDKQFQALPRVSYFRSINPNERQTLKRMLELTGESFISLGGFNEGKCQFDQDREAKSEILGTCLPFSGGCELVGIQPKSDGCGRTVKIACRKLCKLKEIAKDVYSLIQADHAICTK</sequence>